<feature type="domain" description="Major facilitator superfamily (MFS) profile" evidence="6">
    <location>
        <begin position="279"/>
        <end position="475"/>
    </location>
</feature>
<keyword evidence="3 5" id="KW-1133">Transmembrane helix</keyword>
<evidence type="ECO:0000256" key="4">
    <source>
        <dbReference type="ARBA" id="ARBA00023136"/>
    </source>
</evidence>
<accession>A0A9W9MEF9</accession>
<feature type="transmembrane region" description="Helical" evidence="5">
    <location>
        <begin position="316"/>
        <end position="335"/>
    </location>
</feature>
<evidence type="ECO:0000256" key="5">
    <source>
        <dbReference type="SAM" id="Phobius"/>
    </source>
</evidence>
<evidence type="ECO:0000259" key="6">
    <source>
        <dbReference type="PROSITE" id="PS50850"/>
    </source>
</evidence>
<feature type="transmembrane region" description="Helical" evidence="5">
    <location>
        <begin position="119"/>
        <end position="142"/>
    </location>
</feature>
<reference evidence="7" key="2">
    <citation type="journal article" date="2023" name="IMA Fungus">
        <title>Comparative genomic study of the Penicillium genus elucidates a diverse pangenome and 15 lateral gene transfer events.</title>
        <authorList>
            <person name="Petersen C."/>
            <person name="Sorensen T."/>
            <person name="Nielsen M.R."/>
            <person name="Sondergaard T.E."/>
            <person name="Sorensen J.L."/>
            <person name="Fitzpatrick D.A."/>
            <person name="Frisvad J.C."/>
            <person name="Nielsen K.L."/>
        </authorList>
    </citation>
    <scope>NUCLEOTIDE SEQUENCE</scope>
    <source>
        <strain evidence="7">IBT 16849</strain>
    </source>
</reference>
<dbReference type="SUPFAM" id="SSF103473">
    <property type="entry name" value="MFS general substrate transporter"/>
    <property type="match status" value="1"/>
</dbReference>
<feature type="transmembrane region" description="Helical" evidence="5">
    <location>
        <begin position="186"/>
        <end position="207"/>
    </location>
</feature>
<feature type="transmembrane region" description="Helical" evidence="5">
    <location>
        <begin position="29"/>
        <end position="49"/>
    </location>
</feature>
<keyword evidence="2 5" id="KW-0812">Transmembrane</keyword>
<feature type="transmembrane region" description="Helical" evidence="5">
    <location>
        <begin position="445"/>
        <end position="466"/>
    </location>
</feature>
<feature type="transmembrane region" description="Helical" evidence="5">
    <location>
        <begin position="90"/>
        <end position="107"/>
    </location>
</feature>
<dbReference type="PROSITE" id="PS50850">
    <property type="entry name" value="MFS"/>
    <property type="match status" value="1"/>
</dbReference>
<reference evidence="7" key="1">
    <citation type="submission" date="2022-11" db="EMBL/GenBank/DDBJ databases">
        <authorList>
            <person name="Petersen C."/>
        </authorList>
    </citation>
    <scope>NUCLEOTIDE SEQUENCE</scope>
    <source>
        <strain evidence="7">IBT 16849</strain>
    </source>
</reference>
<dbReference type="PANTHER" id="PTHR23507:SF1">
    <property type="entry name" value="FI18259P1-RELATED"/>
    <property type="match status" value="1"/>
</dbReference>
<keyword evidence="4 5" id="KW-0472">Membrane</keyword>
<dbReference type="EMBL" id="JAPQKP010000003">
    <property type="protein sequence ID" value="KAJ5199435.1"/>
    <property type="molecule type" value="Genomic_DNA"/>
</dbReference>
<evidence type="ECO:0000256" key="1">
    <source>
        <dbReference type="ARBA" id="ARBA00004141"/>
    </source>
</evidence>
<gene>
    <name evidence="7" type="ORF">N7472_004639</name>
</gene>
<dbReference type="OrthoDB" id="194139at2759"/>
<protein>
    <recommendedName>
        <fullName evidence="6">Major facilitator superfamily (MFS) profile domain-containing protein</fullName>
    </recommendedName>
</protein>
<feature type="transmembrane region" description="Helical" evidence="5">
    <location>
        <begin position="379"/>
        <end position="400"/>
    </location>
</feature>
<evidence type="ECO:0000313" key="7">
    <source>
        <dbReference type="EMBL" id="KAJ5199435.1"/>
    </source>
</evidence>
<comment type="subcellular location">
    <subcellularLocation>
        <location evidence="1">Membrane</location>
        <topology evidence="1">Multi-pass membrane protein</topology>
    </subcellularLocation>
</comment>
<feature type="transmembrane region" description="Helical" evidence="5">
    <location>
        <begin position="412"/>
        <end position="433"/>
    </location>
</feature>
<dbReference type="Proteomes" id="UP001150879">
    <property type="component" value="Unassembled WGS sequence"/>
</dbReference>
<dbReference type="GO" id="GO:0022857">
    <property type="term" value="F:transmembrane transporter activity"/>
    <property type="evidence" value="ECO:0007669"/>
    <property type="project" value="InterPro"/>
</dbReference>
<comment type="caution">
    <text evidence="7">The sequence shown here is derived from an EMBL/GenBank/DDBJ whole genome shotgun (WGS) entry which is preliminary data.</text>
</comment>
<evidence type="ECO:0000313" key="8">
    <source>
        <dbReference type="Proteomes" id="UP001150879"/>
    </source>
</evidence>
<proteinExistence type="predicted"/>
<sequence>MTDSPSEHTSLLRPAEVNSDYHPENTNNVSFYSALAIFFLANAGLGAAVPPTTSILQDIICASHYATQPQGVEIDCQAGPIQAKLTMVKGLASLLLLLPGVVLGIPYGTLAKHWGPKKVLVLSITGILFAELWFGLVCWYGQTWPVELVYGSFVFYLIGGGPGIGGSMLFVLVANASPLDRRASRFFLLEASGYTGSVVGYMGSSAIMDKTVWTPIILGLGSVFMAFSLTLIMPENFSSDSNLEQSQATELTSDSTDTKEESVLSWLRTSAVFLKQQPHILVTLFGYLLRSLGTSVMRLLITYVPKRFHMSFSQSAYFVSLDSTTHLAVLLILPVVNRFLINSRRPASVTTDLKFARGSILLSALGSAGMALASSPIPFAISIALYGLGGGYSQSIRAILTATTPSEHRSIIYSVMGMMETLGTLLGAPLWPLMYQFGLELAGPWVALPFLATAVLFGIVLITLLAGKFRVPIVQ</sequence>
<dbReference type="InterPro" id="IPR036259">
    <property type="entry name" value="MFS_trans_sf"/>
</dbReference>
<feature type="transmembrane region" description="Helical" evidence="5">
    <location>
        <begin position="280"/>
        <end position="304"/>
    </location>
</feature>
<feature type="transmembrane region" description="Helical" evidence="5">
    <location>
        <begin position="148"/>
        <end position="174"/>
    </location>
</feature>
<dbReference type="InterPro" id="IPR011701">
    <property type="entry name" value="MFS"/>
</dbReference>
<dbReference type="GO" id="GO:0016020">
    <property type="term" value="C:membrane"/>
    <property type="evidence" value="ECO:0007669"/>
    <property type="project" value="UniProtKB-SubCell"/>
</dbReference>
<evidence type="ECO:0000256" key="3">
    <source>
        <dbReference type="ARBA" id="ARBA00022989"/>
    </source>
</evidence>
<dbReference type="InterPro" id="IPR020846">
    <property type="entry name" value="MFS_dom"/>
</dbReference>
<feature type="transmembrane region" description="Helical" evidence="5">
    <location>
        <begin position="213"/>
        <end position="233"/>
    </location>
</feature>
<dbReference type="AlphaFoldDB" id="A0A9W9MEF9"/>
<dbReference type="PANTHER" id="PTHR23507">
    <property type="entry name" value="ZGC:174356"/>
    <property type="match status" value="1"/>
</dbReference>
<dbReference type="Pfam" id="PF07690">
    <property type="entry name" value="MFS_1"/>
    <property type="match status" value="2"/>
</dbReference>
<keyword evidence="8" id="KW-1185">Reference proteome</keyword>
<evidence type="ECO:0000256" key="2">
    <source>
        <dbReference type="ARBA" id="ARBA00022692"/>
    </source>
</evidence>
<organism evidence="7 8">
    <name type="scientific">Penicillium cf. griseofulvum</name>
    <dbReference type="NCBI Taxonomy" id="2972120"/>
    <lineage>
        <taxon>Eukaryota</taxon>
        <taxon>Fungi</taxon>
        <taxon>Dikarya</taxon>
        <taxon>Ascomycota</taxon>
        <taxon>Pezizomycotina</taxon>
        <taxon>Eurotiomycetes</taxon>
        <taxon>Eurotiomycetidae</taxon>
        <taxon>Eurotiales</taxon>
        <taxon>Aspergillaceae</taxon>
        <taxon>Penicillium</taxon>
    </lineage>
</organism>
<dbReference type="Gene3D" id="1.20.1250.20">
    <property type="entry name" value="MFS general substrate transporter like domains"/>
    <property type="match status" value="2"/>
</dbReference>
<name>A0A9W9MEF9_9EURO</name>